<dbReference type="PROSITE" id="PS01173">
    <property type="entry name" value="LIPASE_GDXG_HIS"/>
    <property type="match status" value="1"/>
</dbReference>
<dbReference type="Proteomes" id="UP001163203">
    <property type="component" value="Chromosome"/>
</dbReference>
<dbReference type="PANTHER" id="PTHR48081:SF30">
    <property type="entry name" value="ACETYL-HYDROLASE LIPR-RELATED"/>
    <property type="match status" value="1"/>
</dbReference>
<evidence type="ECO:0000313" key="6">
    <source>
        <dbReference type="EMBL" id="WAL68558.1"/>
    </source>
</evidence>
<feature type="region of interest" description="Disordered" evidence="4">
    <location>
        <begin position="1"/>
        <end position="22"/>
    </location>
</feature>
<dbReference type="InterPro" id="IPR033140">
    <property type="entry name" value="Lipase_GDXG_put_SER_AS"/>
</dbReference>
<evidence type="ECO:0000259" key="5">
    <source>
        <dbReference type="Pfam" id="PF07859"/>
    </source>
</evidence>
<evidence type="ECO:0000256" key="1">
    <source>
        <dbReference type="ARBA" id="ARBA00010515"/>
    </source>
</evidence>
<evidence type="ECO:0000313" key="7">
    <source>
        <dbReference type="Proteomes" id="UP001163203"/>
    </source>
</evidence>
<dbReference type="RefSeq" id="WP_268758653.1">
    <property type="nucleotide sequence ID" value="NZ_CP113836.1"/>
</dbReference>
<keyword evidence="7" id="KW-1185">Reference proteome</keyword>
<comment type="similarity">
    <text evidence="1">Belongs to the 'GDXG' lipolytic enzyme family.</text>
</comment>
<dbReference type="PANTHER" id="PTHR48081">
    <property type="entry name" value="AB HYDROLASE SUPERFAMILY PROTEIN C4A8.06C"/>
    <property type="match status" value="1"/>
</dbReference>
<protein>
    <submittedName>
        <fullName evidence="6">Alpha/beta hydrolase</fullName>
    </submittedName>
</protein>
<name>A0ABY7BD45_9PSEU</name>
<organism evidence="6 7">
    <name type="scientific">Amycolatopsis cynarae</name>
    <dbReference type="NCBI Taxonomy" id="2995223"/>
    <lineage>
        <taxon>Bacteria</taxon>
        <taxon>Bacillati</taxon>
        <taxon>Actinomycetota</taxon>
        <taxon>Actinomycetes</taxon>
        <taxon>Pseudonocardiales</taxon>
        <taxon>Pseudonocardiaceae</taxon>
        <taxon>Amycolatopsis</taxon>
    </lineage>
</organism>
<dbReference type="InterPro" id="IPR013094">
    <property type="entry name" value="AB_hydrolase_3"/>
</dbReference>
<dbReference type="InterPro" id="IPR050300">
    <property type="entry name" value="GDXG_lipolytic_enzyme"/>
</dbReference>
<proteinExistence type="inferred from homology"/>
<dbReference type="InterPro" id="IPR002168">
    <property type="entry name" value="Lipase_GDXG_HIS_AS"/>
</dbReference>
<sequence>MSREQRAKIDAMLRQPRPEGPRSVEEIRAGFRALMAGMIVPAGIRTRTVSLGDRPAVLVEPPGTPKTGTILYFHGGSFVFGSPDTAMSLTGNLVVKTGFRAFSLDYRLAPEHPFPAAIEDAVSAYRALLDSGEAPSAIAFAGDSAGGGLTVTTCLAARDAGLPMPAAIVAFSPGLDLTRTGESMDTKAGIDPLFTREDLERTGALYLAGQDPRQPLLSPAVFADPTGFPPMLLQAGTNEILLDDATRLAARARAAGVDVVLDIIAEVPHVFQSFAGVLDEADEALDRAALFLAQRIHSQDTKN</sequence>
<dbReference type="Gene3D" id="3.40.50.1820">
    <property type="entry name" value="alpha/beta hydrolase"/>
    <property type="match status" value="1"/>
</dbReference>
<evidence type="ECO:0000256" key="4">
    <source>
        <dbReference type="SAM" id="MobiDB-lite"/>
    </source>
</evidence>
<dbReference type="InterPro" id="IPR029058">
    <property type="entry name" value="AB_hydrolase_fold"/>
</dbReference>
<dbReference type="EMBL" id="CP113836">
    <property type="protein sequence ID" value="WAL68558.1"/>
    <property type="molecule type" value="Genomic_DNA"/>
</dbReference>
<keyword evidence="2 6" id="KW-0378">Hydrolase</keyword>
<dbReference type="GO" id="GO:0016787">
    <property type="term" value="F:hydrolase activity"/>
    <property type="evidence" value="ECO:0007669"/>
    <property type="project" value="UniProtKB-KW"/>
</dbReference>
<reference evidence="6" key="1">
    <citation type="submission" date="2022-11" db="EMBL/GenBank/DDBJ databases">
        <authorList>
            <person name="Mo P."/>
        </authorList>
    </citation>
    <scope>NUCLEOTIDE SEQUENCE</scope>
    <source>
        <strain evidence="6">HUAS 11-8</strain>
    </source>
</reference>
<dbReference type="PROSITE" id="PS01174">
    <property type="entry name" value="LIPASE_GDXG_SER"/>
    <property type="match status" value="1"/>
</dbReference>
<dbReference type="Pfam" id="PF07859">
    <property type="entry name" value="Abhydrolase_3"/>
    <property type="match status" value="1"/>
</dbReference>
<gene>
    <name evidence="6" type="ORF">ORV05_12540</name>
</gene>
<evidence type="ECO:0000256" key="2">
    <source>
        <dbReference type="ARBA" id="ARBA00022801"/>
    </source>
</evidence>
<feature type="active site" evidence="3">
    <location>
        <position position="144"/>
    </location>
</feature>
<dbReference type="SUPFAM" id="SSF53474">
    <property type="entry name" value="alpha/beta-Hydrolases"/>
    <property type="match status" value="1"/>
</dbReference>
<evidence type="ECO:0000256" key="3">
    <source>
        <dbReference type="PROSITE-ProRule" id="PRU10038"/>
    </source>
</evidence>
<feature type="domain" description="Alpha/beta hydrolase fold-3" evidence="5">
    <location>
        <begin position="70"/>
        <end position="272"/>
    </location>
</feature>
<accession>A0ABY7BD45</accession>